<feature type="region of interest" description="Disordered" evidence="1">
    <location>
        <begin position="84"/>
        <end position="145"/>
    </location>
</feature>
<organism evidence="3 4">
    <name type="scientific">Hibiscus syriacus</name>
    <name type="common">Rose of Sharon</name>
    <dbReference type="NCBI Taxonomy" id="106335"/>
    <lineage>
        <taxon>Eukaryota</taxon>
        <taxon>Viridiplantae</taxon>
        <taxon>Streptophyta</taxon>
        <taxon>Embryophyta</taxon>
        <taxon>Tracheophyta</taxon>
        <taxon>Spermatophyta</taxon>
        <taxon>Magnoliopsida</taxon>
        <taxon>eudicotyledons</taxon>
        <taxon>Gunneridae</taxon>
        <taxon>Pentapetalae</taxon>
        <taxon>rosids</taxon>
        <taxon>malvids</taxon>
        <taxon>Malvales</taxon>
        <taxon>Malvaceae</taxon>
        <taxon>Malvoideae</taxon>
        <taxon>Hibiscus</taxon>
    </lineage>
</organism>
<feature type="transmembrane region" description="Helical" evidence="2">
    <location>
        <begin position="48"/>
        <end position="69"/>
    </location>
</feature>
<keyword evidence="2" id="KW-0472">Membrane</keyword>
<evidence type="ECO:0000256" key="2">
    <source>
        <dbReference type="SAM" id="Phobius"/>
    </source>
</evidence>
<evidence type="ECO:0000313" key="4">
    <source>
        <dbReference type="Proteomes" id="UP000436088"/>
    </source>
</evidence>
<evidence type="ECO:0000256" key="1">
    <source>
        <dbReference type="SAM" id="MobiDB-lite"/>
    </source>
</evidence>
<dbReference type="PANTHER" id="PTHR34964">
    <property type="entry name" value="MEMBRANE LIPOPROTEIN-RELATED"/>
    <property type="match status" value="1"/>
</dbReference>
<name>A0A6A2ZXC7_HIBSY</name>
<keyword evidence="4" id="KW-1185">Reference proteome</keyword>
<feature type="transmembrane region" description="Helical" evidence="2">
    <location>
        <begin position="12"/>
        <end position="36"/>
    </location>
</feature>
<comment type="caution">
    <text evidence="3">The sequence shown here is derived from an EMBL/GenBank/DDBJ whole genome shotgun (WGS) entry which is preliminary data.</text>
</comment>
<sequence>MPEPDLAAGQTYIWTITFILFTCVVAGGGCLLSYMLTTHSDNSILIPALGFSLVCMPWIFWIMTVLYRLTSRFFGFRMVIGSLYGNDNGYADAKTSSRSGGGTMDGDDDNGDGAQIVDANGESPSNSHENNVKPGEAKNGGPMPS</sequence>
<gene>
    <name evidence="3" type="ORF">F3Y22_tig00110676pilonHSYRG00301</name>
</gene>
<dbReference type="Proteomes" id="UP000436088">
    <property type="component" value="Unassembled WGS sequence"/>
</dbReference>
<reference evidence="3" key="1">
    <citation type="submission" date="2019-09" db="EMBL/GenBank/DDBJ databases">
        <title>Draft genome information of white flower Hibiscus syriacus.</title>
        <authorList>
            <person name="Kim Y.-M."/>
        </authorList>
    </citation>
    <scope>NUCLEOTIDE SEQUENCE [LARGE SCALE GENOMIC DNA]</scope>
    <source>
        <strain evidence="3">YM2019G1</strain>
    </source>
</reference>
<dbReference type="EMBL" id="VEPZ02001069">
    <property type="protein sequence ID" value="KAE8696256.1"/>
    <property type="molecule type" value="Genomic_DNA"/>
</dbReference>
<accession>A0A6A2ZXC7</accession>
<proteinExistence type="predicted"/>
<dbReference type="AlphaFoldDB" id="A0A6A2ZXC7"/>
<evidence type="ECO:0000313" key="3">
    <source>
        <dbReference type="EMBL" id="KAE8696256.1"/>
    </source>
</evidence>
<keyword evidence="2" id="KW-0812">Transmembrane</keyword>
<dbReference type="PANTHER" id="PTHR34964:SF1">
    <property type="entry name" value="MEMBRANE LIPOPROTEIN"/>
    <property type="match status" value="1"/>
</dbReference>
<keyword evidence="2" id="KW-1133">Transmembrane helix</keyword>
<protein>
    <submittedName>
        <fullName evidence="3">Glucose-inhibited division family A protein isoform 1</fullName>
    </submittedName>
</protein>